<dbReference type="InterPro" id="IPR036420">
    <property type="entry name" value="BRCT_dom_sf"/>
</dbReference>
<dbReference type="PROSITE" id="PS50172">
    <property type="entry name" value="BRCT"/>
    <property type="match status" value="1"/>
</dbReference>
<dbReference type="EMBL" id="JANBVN010000059">
    <property type="protein sequence ID" value="KAJ9152179.1"/>
    <property type="molecule type" value="Genomic_DNA"/>
</dbReference>
<feature type="compositionally biased region" description="Polar residues" evidence="1">
    <location>
        <begin position="260"/>
        <end position="274"/>
    </location>
</feature>
<dbReference type="InterPro" id="IPR001357">
    <property type="entry name" value="BRCT_dom"/>
</dbReference>
<sequence length="377" mass="43011">MPPQKRAEKQIFQDVRLVTACSLGGQWTEANIARWLGRRGGVYTQEVSDQTTHLICTVEEYKAKSLKVKQAAKLGVKQCKIVTLDWLEDSLFRDKKLPVKDYSLNAVLKNERAKESQVAKLAKGNELAERFVNTNLYHVYADASNFFYEITLTRDDTEAGWQGQKYILYIFESNAKPPLYQFAAKFYQKPRDSQPKYHRPSETPQAFWTEYEKFKSFFLKKTGIEWNDRLVQISLDESLFQYKAPTGGKPVGYVPESGQRKPSSLPASKKQVQVKTEPDEKDVQFAAVIQRLIATQDNVEPNHEQEEQQQPLTNNETLAVAMDVDEMAKQEAEEVARMPEEDGEQDIMNQGVKQEGPNSEAKIKQEHHPSATASEAP</sequence>
<feature type="domain" description="BRCT" evidence="2">
    <location>
        <begin position="7"/>
        <end position="104"/>
    </location>
</feature>
<dbReference type="Gene3D" id="3.40.50.10190">
    <property type="entry name" value="BRCT domain"/>
    <property type="match status" value="1"/>
</dbReference>
<comment type="caution">
    <text evidence="3">The sequence shown here is derived from an EMBL/GenBank/DDBJ whole genome shotgun (WGS) entry which is preliminary data.</text>
</comment>
<feature type="region of interest" description="Disordered" evidence="1">
    <location>
        <begin position="326"/>
        <end position="377"/>
    </location>
</feature>
<dbReference type="CDD" id="cd00027">
    <property type="entry name" value="BRCT"/>
    <property type="match status" value="1"/>
</dbReference>
<protein>
    <recommendedName>
        <fullName evidence="2">BRCT domain-containing protein</fullName>
    </recommendedName>
</protein>
<evidence type="ECO:0000313" key="3">
    <source>
        <dbReference type="EMBL" id="KAJ9152179.1"/>
    </source>
</evidence>
<gene>
    <name evidence="3" type="ORF">NKR19_g4666</name>
</gene>
<feature type="region of interest" description="Disordered" evidence="1">
    <location>
        <begin position="250"/>
        <end position="279"/>
    </location>
</feature>
<proteinExistence type="predicted"/>
<name>A0AA38VI96_9PEZI</name>
<keyword evidence="4" id="KW-1185">Reference proteome</keyword>
<organism evidence="3 4">
    <name type="scientific">Coniochaeta hoffmannii</name>
    <dbReference type="NCBI Taxonomy" id="91930"/>
    <lineage>
        <taxon>Eukaryota</taxon>
        <taxon>Fungi</taxon>
        <taxon>Dikarya</taxon>
        <taxon>Ascomycota</taxon>
        <taxon>Pezizomycotina</taxon>
        <taxon>Sordariomycetes</taxon>
        <taxon>Sordariomycetidae</taxon>
        <taxon>Coniochaetales</taxon>
        <taxon>Coniochaetaceae</taxon>
        <taxon>Coniochaeta</taxon>
    </lineage>
</organism>
<dbReference type="SUPFAM" id="SSF52113">
    <property type="entry name" value="BRCT domain"/>
    <property type="match status" value="1"/>
</dbReference>
<feature type="compositionally biased region" description="Basic and acidic residues" evidence="1">
    <location>
        <begin position="326"/>
        <end position="340"/>
    </location>
</feature>
<evidence type="ECO:0000256" key="1">
    <source>
        <dbReference type="SAM" id="MobiDB-lite"/>
    </source>
</evidence>
<dbReference type="Proteomes" id="UP001174691">
    <property type="component" value="Unassembled WGS sequence"/>
</dbReference>
<evidence type="ECO:0000259" key="2">
    <source>
        <dbReference type="PROSITE" id="PS50172"/>
    </source>
</evidence>
<accession>A0AA38VI96</accession>
<reference evidence="3" key="1">
    <citation type="submission" date="2022-07" db="EMBL/GenBank/DDBJ databases">
        <title>Fungi with potential for degradation of polypropylene.</title>
        <authorList>
            <person name="Gostincar C."/>
        </authorList>
    </citation>
    <scope>NUCLEOTIDE SEQUENCE</scope>
    <source>
        <strain evidence="3">EXF-13287</strain>
    </source>
</reference>
<dbReference type="AlphaFoldDB" id="A0AA38VI96"/>
<evidence type="ECO:0000313" key="4">
    <source>
        <dbReference type="Proteomes" id="UP001174691"/>
    </source>
</evidence>
<dbReference type="Pfam" id="PF00533">
    <property type="entry name" value="BRCT"/>
    <property type="match status" value="1"/>
</dbReference>